<keyword evidence="3" id="KW-1185">Reference proteome</keyword>
<dbReference type="OrthoDB" id="191143at2"/>
<feature type="signal peptide" evidence="1">
    <location>
        <begin position="1"/>
        <end position="19"/>
    </location>
</feature>
<dbReference type="STRING" id="83767.SAMN05660652_01432"/>
<dbReference type="AlphaFoldDB" id="A0A1G8ALW0"/>
<reference evidence="2 3" key="1">
    <citation type="submission" date="2016-10" db="EMBL/GenBank/DDBJ databases">
        <authorList>
            <person name="de Groot N.N."/>
        </authorList>
    </citation>
    <scope>NUCLEOTIDE SEQUENCE [LARGE SCALE GENOMIC DNA]</scope>
    <source>
        <strain evidence="2 3">DSM 5885</strain>
    </source>
</reference>
<evidence type="ECO:0000313" key="3">
    <source>
        <dbReference type="Proteomes" id="UP000198607"/>
    </source>
</evidence>
<evidence type="ECO:0000313" key="2">
    <source>
        <dbReference type="EMBL" id="SDH22015.1"/>
    </source>
</evidence>
<dbReference type="Proteomes" id="UP000198607">
    <property type="component" value="Unassembled WGS sequence"/>
</dbReference>
<dbReference type="RefSeq" id="WP_091935959.1">
    <property type="nucleotide sequence ID" value="NZ_FNCY01000004.1"/>
</dbReference>
<evidence type="ECO:0008006" key="4">
    <source>
        <dbReference type="Google" id="ProtNLM"/>
    </source>
</evidence>
<keyword evidence="1" id="KW-0732">Signal</keyword>
<accession>A0A1G8ALW0</accession>
<feature type="chain" id="PRO_5011775664" description="MetA-pathway of phenol degradation" evidence="1">
    <location>
        <begin position="20"/>
        <end position="287"/>
    </location>
</feature>
<evidence type="ECO:0000256" key="1">
    <source>
        <dbReference type="SAM" id="SignalP"/>
    </source>
</evidence>
<protein>
    <recommendedName>
        <fullName evidence="4">MetA-pathway of phenol degradation</fullName>
    </recommendedName>
</protein>
<dbReference type="Pfam" id="PF13557">
    <property type="entry name" value="Phenol_MetA_deg"/>
    <property type="match status" value="1"/>
</dbReference>
<name>A0A1G8ALW0_9RHOO</name>
<dbReference type="EMBL" id="FNCY01000004">
    <property type="protein sequence ID" value="SDH22015.1"/>
    <property type="molecule type" value="Genomic_DNA"/>
</dbReference>
<proteinExistence type="predicted"/>
<sequence>MFVYFVGIVSCLLSTLALASDARSYVQMPVSTSLAEFRVAQSQTIAPGQPRDVKTDNQTDSIKLTHYFDLLGTLGALQVTTPYTRLNRHSVTDTTASGMSDSSIVLGVGLYNMPALSREAFQKFDKNGFSAAGAVTFYGNTGTYDKTKALNTGSNRSAQKVEIQTAWRSDALLLEAIAGGTQYGRNAEYLTNNTLEQKTLYHAETHFSYNVSSKLWASLDTFFVNGGEAVLNNRSMNNSQRSFSSGFVTGYMLANNQLVKLIYQNNVNSSKVSTRLQGLALSYTYAF</sequence>
<organism evidence="2 3">
    <name type="scientific">Propionivibrio dicarboxylicus</name>
    <dbReference type="NCBI Taxonomy" id="83767"/>
    <lineage>
        <taxon>Bacteria</taxon>
        <taxon>Pseudomonadati</taxon>
        <taxon>Pseudomonadota</taxon>
        <taxon>Betaproteobacteria</taxon>
        <taxon>Rhodocyclales</taxon>
        <taxon>Rhodocyclaceae</taxon>
        <taxon>Propionivibrio</taxon>
    </lineage>
</organism>
<dbReference type="InterPro" id="IPR025737">
    <property type="entry name" value="FApF"/>
</dbReference>
<gene>
    <name evidence="2" type="ORF">SAMN05660652_01432</name>
</gene>